<evidence type="ECO:0008006" key="5">
    <source>
        <dbReference type="Google" id="ProtNLM"/>
    </source>
</evidence>
<organism evidence="3 4">
    <name type="scientific">Acidovorax delafieldii 2AN</name>
    <dbReference type="NCBI Taxonomy" id="573060"/>
    <lineage>
        <taxon>Bacteria</taxon>
        <taxon>Pseudomonadati</taxon>
        <taxon>Pseudomonadota</taxon>
        <taxon>Betaproteobacteria</taxon>
        <taxon>Burkholderiales</taxon>
        <taxon>Comamonadaceae</taxon>
        <taxon>Acidovorax</taxon>
    </lineage>
</organism>
<evidence type="ECO:0000256" key="1">
    <source>
        <dbReference type="SAM" id="Coils"/>
    </source>
</evidence>
<dbReference type="OrthoDB" id="8641910at2"/>
<protein>
    <recommendedName>
        <fullName evidence="5">Terminase small subunit</fullName>
    </recommendedName>
</protein>
<dbReference type="RefSeq" id="WP_005793768.1">
    <property type="nucleotide sequence ID" value="NZ_ACQT01000014.1"/>
</dbReference>
<feature type="compositionally biased region" description="Low complexity" evidence="2">
    <location>
        <begin position="1"/>
        <end position="29"/>
    </location>
</feature>
<sequence length="240" mass="25752">MASKPAAHTPAPQATKPAAPKKPAGSAAPVKRRTDWEAVERDYRTGKFTLRELEAKHGANNATISRRAAKGGWTQDLSNAIKQATNAKLVESIVAAECSSAQQNAAETVLAAAEVNTRVILAHRTGLNRLTEIKGKLLAQIEQAAENMADLAEVIEMVRKPDENGIDRANDALRKAMGRSALVDDLKKLADVDEKVRKGEREAFGLDDGGESDDEAKASRMTDAERAVRLFNLMNGDGAA</sequence>
<keyword evidence="1" id="KW-0175">Coiled coil</keyword>
<accession>C5T1U2</accession>
<feature type="coiled-coil region" evidence="1">
    <location>
        <begin position="127"/>
        <end position="154"/>
    </location>
</feature>
<evidence type="ECO:0000313" key="3">
    <source>
        <dbReference type="EMBL" id="EER61537.1"/>
    </source>
</evidence>
<proteinExistence type="predicted"/>
<keyword evidence="4" id="KW-1185">Reference proteome</keyword>
<dbReference type="PATRIC" id="fig|573060.9.peg.4299"/>
<dbReference type="Proteomes" id="UP000003856">
    <property type="component" value="Unassembled WGS sequence"/>
</dbReference>
<gene>
    <name evidence="3" type="ORF">AcdelDRAFT_0872</name>
</gene>
<feature type="region of interest" description="Disordered" evidence="2">
    <location>
        <begin position="200"/>
        <end position="221"/>
    </location>
</feature>
<dbReference type="EMBL" id="ACQT01000014">
    <property type="protein sequence ID" value="EER61537.1"/>
    <property type="molecule type" value="Genomic_DNA"/>
</dbReference>
<evidence type="ECO:0000313" key="4">
    <source>
        <dbReference type="Proteomes" id="UP000003856"/>
    </source>
</evidence>
<dbReference type="AlphaFoldDB" id="C5T1U2"/>
<evidence type="ECO:0000256" key="2">
    <source>
        <dbReference type="SAM" id="MobiDB-lite"/>
    </source>
</evidence>
<feature type="region of interest" description="Disordered" evidence="2">
    <location>
        <begin position="1"/>
        <end position="33"/>
    </location>
</feature>
<comment type="caution">
    <text evidence="3">The sequence shown here is derived from an EMBL/GenBank/DDBJ whole genome shotgun (WGS) entry which is preliminary data.</text>
</comment>
<reference evidence="3 4" key="1">
    <citation type="submission" date="2009-05" db="EMBL/GenBank/DDBJ databases">
        <title>The draft genome of Acidovorax delafieldii 2AN.</title>
        <authorList>
            <consortium name="US DOE Joint Genome Institute (JGI-PGF)"/>
            <person name="Lucas S."/>
            <person name="Copeland A."/>
            <person name="Lapidus A."/>
            <person name="Glavina del Rio T."/>
            <person name="Tice H."/>
            <person name="Bruce D."/>
            <person name="Goodwin L."/>
            <person name="Pitluck S."/>
            <person name="Larimer F."/>
            <person name="Land M.L."/>
            <person name="Hauser L."/>
            <person name="Shelobolina E.S."/>
            <person name="Picardal F."/>
            <person name="Roden E."/>
            <person name="Emerson D."/>
        </authorList>
    </citation>
    <scope>NUCLEOTIDE SEQUENCE [LARGE SCALE GENOMIC DNA]</scope>
    <source>
        <strain evidence="3 4">2AN</strain>
    </source>
</reference>
<name>C5T1U2_ACIDE</name>